<proteinExistence type="predicted"/>
<dbReference type="InParanoid" id="A0A2P5EXB4"/>
<evidence type="ECO:0000313" key="2">
    <source>
        <dbReference type="Proteomes" id="UP000237000"/>
    </source>
</evidence>
<dbReference type="Proteomes" id="UP000237000">
    <property type="component" value="Unassembled WGS sequence"/>
</dbReference>
<accession>A0A2P5EXB4</accession>
<reference evidence="2" key="1">
    <citation type="submission" date="2016-06" db="EMBL/GenBank/DDBJ databases">
        <title>Parallel loss of symbiosis genes in relatives of nitrogen-fixing non-legume Parasponia.</title>
        <authorList>
            <person name="Van Velzen R."/>
            <person name="Holmer R."/>
            <person name="Bu F."/>
            <person name="Rutten L."/>
            <person name="Van Zeijl A."/>
            <person name="Liu W."/>
            <person name="Santuari L."/>
            <person name="Cao Q."/>
            <person name="Sharma T."/>
            <person name="Shen D."/>
            <person name="Roswanjaya Y."/>
            <person name="Wardhani T."/>
            <person name="Kalhor M.S."/>
            <person name="Jansen J."/>
            <person name="Van den Hoogen J."/>
            <person name="Gungor B."/>
            <person name="Hartog M."/>
            <person name="Hontelez J."/>
            <person name="Verver J."/>
            <person name="Yang W.-C."/>
            <person name="Schijlen E."/>
            <person name="Repin R."/>
            <person name="Schilthuizen M."/>
            <person name="Schranz E."/>
            <person name="Heidstra R."/>
            <person name="Miyata K."/>
            <person name="Fedorova E."/>
            <person name="Kohlen W."/>
            <person name="Bisseling T."/>
            <person name="Smit S."/>
            <person name="Geurts R."/>
        </authorList>
    </citation>
    <scope>NUCLEOTIDE SEQUENCE [LARGE SCALE GENOMIC DNA]</scope>
    <source>
        <strain evidence="2">cv. RG33-2</strain>
    </source>
</reference>
<dbReference type="EMBL" id="JXTC01000086">
    <property type="protein sequence ID" value="PON90182.1"/>
    <property type="molecule type" value="Genomic_DNA"/>
</dbReference>
<keyword evidence="2" id="KW-1185">Reference proteome</keyword>
<sequence length="67" mass="7914">MKGLPRRFTPIIVEKLSDIIGSDTIEGVVVGVNWWLMMSTWGGRWAMEKSLIEQRRRGRRLFLRRLN</sequence>
<organism evidence="1 2">
    <name type="scientific">Trema orientale</name>
    <name type="common">Charcoal tree</name>
    <name type="synonym">Celtis orientalis</name>
    <dbReference type="NCBI Taxonomy" id="63057"/>
    <lineage>
        <taxon>Eukaryota</taxon>
        <taxon>Viridiplantae</taxon>
        <taxon>Streptophyta</taxon>
        <taxon>Embryophyta</taxon>
        <taxon>Tracheophyta</taxon>
        <taxon>Spermatophyta</taxon>
        <taxon>Magnoliopsida</taxon>
        <taxon>eudicotyledons</taxon>
        <taxon>Gunneridae</taxon>
        <taxon>Pentapetalae</taxon>
        <taxon>rosids</taxon>
        <taxon>fabids</taxon>
        <taxon>Rosales</taxon>
        <taxon>Cannabaceae</taxon>
        <taxon>Trema</taxon>
    </lineage>
</organism>
<dbReference type="AlphaFoldDB" id="A0A2P5EXB4"/>
<protein>
    <submittedName>
        <fullName evidence="1">Uncharacterized protein</fullName>
    </submittedName>
</protein>
<evidence type="ECO:0000313" key="1">
    <source>
        <dbReference type="EMBL" id="PON90182.1"/>
    </source>
</evidence>
<name>A0A2P5EXB4_TREOI</name>
<gene>
    <name evidence="1" type="ORF">TorRG33x02_140320</name>
</gene>
<comment type="caution">
    <text evidence="1">The sequence shown here is derived from an EMBL/GenBank/DDBJ whole genome shotgun (WGS) entry which is preliminary data.</text>
</comment>